<feature type="domain" description="Metalloprotease TldD/E N-terminal" evidence="5">
    <location>
        <begin position="40"/>
        <end position="102"/>
    </location>
</feature>
<feature type="domain" description="Metalloprotease TldD/E C-terminal" evidence="6">
    <location>
        <begin position="249"/>
        <end position="482"/>
    </location>
</feature>
<gene>
    <name evidence="8" type="primary">tldD</name>
    <name evidence="8" type="ORF">D934_03215</name>
</gene>
<dbReference type="InterPro" id="IPR036059">
    <property type="entry name" value="TldD/PmbA_sf"/>
</dbReference>
<dbReference type="GO" id="GO:0008237">
    <property type="term" value="F:metallopeptidase activity"/>
    <property type="evidence" value="ECO:0007669"/>
    <property type="project" value="UniProtKB-KW"/>
</dbReference>
<dbReference type="KEGG" id="xfs:D934_03215"/>
<dbReference type="Gene3D" id="3.30.2290.10">
    <property type="entry name" value="PmbA/TldD superfamily"/>
    <property type="match status" value="1"/>
</dbReference>
<organism evidence="8 9">
    <name type="scientific">Xylella fastidiosa subsp. sandyi Ann-1</name>
    <dbReference type="NCBI Taxonomy" id="155920"/>
    <lineage>
        <taxon>Bacteria</taxon>
        <taxon>Pseudomonadati</taxon>
        <taxon>Pseudomonadota</taxon>
        <taxon>Gammaproteobacteria</taxon>
        <taxon>Lysobacterales</taxon>
        <taxon>Lysobacteraceae</taxon>
        <taxon>Xylella</taxon>
    </lineage>
</organism>
<evidence type="ECO:0000256" key="1">
    <source>
        <dbReference type="ARBA" id="ARBA00005836"/>
    </source>
</evidence>
<proteinExistence type="inferred from homology"/>
<comment type="similarity">
    <text evidence="1">Belongs to the peptidase U62 family.</text>
</comment>
<evidence type="ECO:0000259" key="6">
    <source>
        <dbReference type="Pfam" id="PF19289"/>
    </source>
</evidence>
<dbReference type="PIRSF" id="PIRSF004919">
    <property type="entry name" value="TldD"/>
    <property type="match status" value="1"/>
</dbReference>
<dbReference type="AlphaFoldDB" id="A0A060H9D6"/>
<reference evidence="8 9" key="1">
    <citation type="submission" date="2013-08" db="EMBL/GenBank/DDBJ databases">
        <authorList>
            <person name="Stouthamer R."/>
            <person name="Nunney L."/>
        </authorList>
    </citation>
    <scope>NUCLEOTIDE SEQUENCE [LARGE SCALE GENOMIC DNA]</scope>
    <source>
        <strain evidence="9">ann-1</strain>
    </source>
</reference>
<evidence type="ECO:0000259" key="7">
    <source>
        <dbReference type="Pfam" id="PF19290"/>
    </source>
</evidence>
<dbReference type="InterPro" id="IPR035068">
    <property type="entry name" value="TldD/PmbA_N"/>
</dbReference>
<evidence type="ECO:0000256" key="3">
    <source>
        <dbReference type="ARBA" id="ARBA00022801"/>
    </source>
</evidence>
<sequence length="485" mass="51177">MKNTALSVAESRLLLPAGLDDGQIDSIFGTLLGPGVDFGDLYFQHARRESWSIEDGIVKDGTHSIEQGVGVRAISGEKTGFAYSDDINRDALLEAAYAARAISRSPGDGVQGTHAVLRRHGRELCLYPALDPVGGMDNAEKIAVMRRVDQLLRAADPRVTQVMVNLSGGVDVVLIARSDGVLAADVRPLVRLNVQVIVEGHDRRESGYAGGGGRYGYAELFADGRPEAFAREALRQALVNLEAIPAPAGVMPVVLGAGWPGVLLHEAVGHGLEGDFNRKATSVYAGRIGERVASPGVTIVDDGTLDGRRGSLNIDDEGTPTQCTTLIEDGVLVGYMQDTLNARLMGVASTGNGRRESFAHLTMPRMTNTYMRAGAHSREEMIRSVKKGLYAVNFGGGQVDITSGKYVFSATEAYLIEDGRVTAPIKGATLIGNGPETMQRVRMIGDDLALDAGVGVCGKDGQSVPVGVGQPSLLIDGLTVGGTQA</sequence>
<dbReference type="GO" id="GO:0005829">
    <property type="term" value="C:cytosol"/>
    <property type="evidence" value="ECO:0007669"/>
    <property type="project" value="TreeGrafter"/>
</dbReference>
<evidence type="ECO:0000256" key="4">
    <source>
        <dbReference type="ARBA" id="ARBA00023049"/>
    </source>
</evidence>
<dbReference type="Proteomes" id="UP000027215">
    <property type="component" value="Chromosome"/>
</dbReference>
<dbReference type="HOGENOM" id="CLU_026425_1_0_6"/>
<name>A0A060H9D6_XYLFS</name>
<dbReference type="Pfam" id="PF19290">
    <property type="entry name" value="PmbA_TldD_2nd"/>
    <property type="match status" value="1"/>
</dbReference>
<dbReference type="InterPro" id="IPR051463">
    <property type="entry name" value="Peptidase_U62_metallo"/>
</dbReference>
<keyword evidence="3" id="KW-0378">Hydrolase</keyword>
<dbReference type="PATRIC" id="fig|155920.8.peg.776"/>
<protein>
    <submittedName>
        <fullName evidence="8">Protease TldD</fullName>
    </submittedName>
</protein>
<evidence type="ECO:0000313" key="9">
    <source>
        <dbReference type="Proteomes" id="UP000027215"/>
    </source>
</evidence>
<dbReference type="Pfam" id="PF19289">
    <property type="entry name" value="PmbA_TldD_3rd"/>
    <property type="match status" value="1"/>
</dbReference>
<dbReference type="InterPro" id="IPR002510">
    <property type="entry name" value="Metalloprtase-TldD/E_N"/>
</dbReference>
<dbReference type="GO" id="GO:0006508">
    <property type="term" value="P:proteolysis"/>
    <property type="evidence" value="ECO:0007669"/>
    <property type="project" value="UniProtKB-KW"/>
</dbReference>
<dbReference type="Pfam" id="PF01523">
    <property type="entry name" value="PmbA_TldD_1st"/>
    <property type="match status" value="1"/>
</dbReference>
<dbReference type="NCBIfam" id="NF008006">
    <property type="entry name" value="PRK10735.1"/>
    <property type="match status" value="1"/>
</dbReference>
<dbReference type="PANTHER" id="PTHR30624:SF4">
    <property type="entry name" value="METALLOPROTEASE TLDD"/>
    <property type="match status" value="1"/>
</dbReference>
<dbReference type="PANTHER" id="PTHR30624">
    <property type="entry name" value="UNCHARACTERIZED PROTEIN TLDD AND PMBA"/>
    <property type="match status" value="1"/>
</dbReference>
<dbReference type="EMBL" id="CP006696">
    <property type="protein sequence ID" value="AIC09542.1"/>
    <property type="molecule type" value="Genomic_DNA"/>
</dbReference>
<dbReference type="SUPFAM" id="SSF111283">
    <property type="entry name" value="Putative modulator of DNA gyrase, PmbA/TldD"/>
    <property type="match status" value="1"/>
</dbReference>
<keyword evidence="2 8" id="KW-0645">Protease</keyword>
<dbReference type="InterPro" id="IPR045570">
    <property type="entry name" value="Metalloprtase-TldD/E_cen_dom"/>
</dbReference>
<evidence type="ECO:0000313" key="8">
    <source>
        <dbReference type="EMBL" id="AIC09542.1"/>
    </source>
</evidence>
<dbReference type="InterPro" id="IPR045569">
    <property type="entry name" value="Metalloprtase-TldD/E_C"/>
</dbReference>
<accession>A0A060H9D6</accession>
<dbReference type="RefSeq" id="WP_020852533.1">
    <property type="nucleotide sequence ID" value="NZ_CP006696.1"/>
</dbReference>
<keyword evidence="4" id="KW-0482">Metalloprotease</keyword>
<dbReference type="InterPro" id="IPR025502">
    <property type="entry name" value="TldD"/>
</dbReference>
<evidence type="ECO:0000256" key="2">
    <source>
        <dbReference type="ARBA" id="ARBA00022670"/>
    </source>
</evidence>
<feature type="domain" description="Metalloprotease TldD/E central" evidence="7">
    <location>
        <begin position="133"/>
        <end position="241"/>
    </location>
</feature>
<evidence type="ECO:0000259" key="5">
    <source>
        <dbReference type="Pfam" id="PF01523"/>
    </source>
</evidence>